<dbReference type="PANTHER" id="PTHR44757:SF2">
    <property type="entry name" value="BIOFILM ARCHITECTURE MAINTENANCE PROTEIN MBAA"/>
    <property type="match status" value="1"/>
</dbReference>
<dbReference type="Gene3D" id="3.20.20.450">
    <property type="entry name" value="EAL domain"/>
    <property type="match status" value="1"/>
</dbReference>
<dbReference type="Gene3D" id="3.30.450.20">
    <property type="entry name" value="PAS domain"/>
    <property type="match status" value="1"/>
</dbReference>
<dbReference type="InterPro" id="IPR035965">
    <property type="entry name" value="PAS-like_dom_sf"/>
</dbReference>
<dbReference type="InterPro" id="IPR003018">
    <property type="entry name" value="GAF"/>
</dbReference>
<gene>
    <name evidence="3" type="ORF">ACFPPB_18830</name>
</gene>
<dbReference type="CDD" id="cd01949">
    <property type="entry name" value="GGDEF"/>
    <property type="match status" value="1"/>
</dbReference>
<dbReference type="RefSeq" id="WP_377329955.1">
    <property type="nucleotide sequence ID" value="NZ_JBHSNG010000036.1"/>
</dbReference>
<dbReference type="SUPFAM" id="SSF55073">
    <property type="entry name" value="Nucleotide cyclase"/>
    <property type="match status" value="1"/>
</dbReference>
<protein>
    <submittedName>
        <fullName evidence="3">EAL domain-containing protein</fullName>
    </submittedName>
</protein>
<name>A0ABW0T1W7_9GAMM</name>
<dbReference type="InterPro" id="IPR035919">
    <property type="entry name" value="EAL_sf"/>
</dbReference>
<dbReference type="SUPFAM" id="SSF55785">
    <property type="entry name" value="PYP-like sensor domain (PAS domain)"/>
    <property type="match status" value="1"/>
</dbReference>
<dbReference type="InterPro" id="IPR029787">
    <property type="entry name" value="Nucleotide_cyclase"/>
</dbReference>
<dbReference type="CDD" id="cd01948">
    <property type="entry name" value="EAL"/>
    <property type="match status" value="1"/>
</dbReference>
<dbReference type="InterPro" id="IPR052155">
    <property type="entry name" value="Biofilm_reg_signaling"/>
</dbReference>
<dbReference type="PROSITE" id="PS50887">
    <property type="entry name" value="GGDEF"/>
    <property type="match status" value="1"/>
</dbReference>
<dbReference type="PANTHER" id="PTHR44757">
    <property type="entry name" value="DIGUANYLATE CYCLASE DGCP"/>
    <property type="match status" value="1"/>
</dbReference>
<dbReference type="Pfam" id="PF00990">
    <property type="entry name" value="GGDEF"/>
    <property type="match status" value="1"/>
</dbReference>
<accession>A0ABW0T1W7</accession>
<dbReference type="InterPro" id="IPR029016">
    <property type="entry name" value="GAF-like_dom_sf"/>
</dbReference>
<evidence type="ECO:0000259" key="2">
    <source>
        <dbReference type="PROSITE" id="PS50887"/>
    </source>
</evidence>
<dbReference type="Pfam" id="PF00563">
    <property type="entry name" value="EAL"/>
    <property type="match status" value="1"/>
</dbReference>
<dbReference type="PROSITE" id="PS50883">
    <property type="entry name" value="EAL"/>
    <property type="match status" value="1"/>
</dbReference>
<keyword evidence="4" id="KW-1185">Reference proteome</keyword>
<feature type="domain" description="EAL" evidence="1">
    <location>
        <begin position="675"/>
        <end position="933"/>
    </location>
</feature>
<dbReference type="InterPro" id="IPR000160">
    <property type="entry name" value="GGDEF_dom"/>
</dbReference>
<comment type="caution">
    <text evidence="3">The sequence shown here is derived from an EMBL/GenBank/DDBJ whole genome shotgun (WGS) entry which is preliminary data.</text>
</comment>
<evidence type="ECO:0000259" key="1">
    <source>
        <dbReference type="PROSITE" id="PS50883"/>
    </source>
</evidence>
<dbReference type="Proteomes" id="UP001596111">
    <property type="component" value="Unassembled WGS sequence"/>
</dbReference>
<proteinExistence type="predicted"/>
<evidence type="ECO:0000313" key="3">
    <source>
        <dbReference type="EMBL" id="MFC5583173.1"/>
    </source>
</evidence>
<dbReference type="SUPFAM" id="SSF141868">
    <property type="entry name" value="EAL domain-like"/>
    <property type="match status" value="1"/>
</dbReference>
<dbReference type="SMART" id="SM00267">
    <property type="entry name" value="GGDEF"/>
    <property type="match status" value="1"/>
</dbReference>
<dbReference type="Gene3D" id="3.30.450.40">
    <property type="match status" value="2"/>
</dbReference>
<evidence type="ECO:0000313" key="4">
    <source>
        <dbReference type="Proteomes" id="UP001596111"/>
    </source>
</evidence>
<reference evidence="4" key="1">
    <citation type="journal article" date="2019" name="Int. J. Syst. Evol. Microbiol.">
        <title>The Global Catalogue of Microorganisms (GCM) 10K type strain sequencing project: providing services to taxonomists for standard genome sequencing and annotation.</title>
        <authorList>
            <consortium name="The Broad Institute Genomics Platform"/>
            <consortium name="The Broad Institute Genome Sequencing Center for Infectious Disease"/>
            <person name="Wu L."/>
            <person name="Ma J."/>
        </authorList>
    </citation>
    <scope>NUCLEOTIDE SEQUENCE [LARGE SCALE GENOMIC DNA]</scope>
    <source>
        <strain evidence="4">CGMCC 1.13587</strain>
    </source>
</reference>
<organism evidence="3 4">
    <name type="scientific">Rhodanobacter terrae</name>
    <dbReference type="NCBI Taxonomy" id="418647"/>
    <lineage>
        <taxon>Bacteria</taxon>
        <taxon>Pseudomonadati</taxon>
        <taxon>Pseudomonadota</taxon>
        <taxon>Gammaproteobacteria</taxon>
        <taxon>Lysobacterales</taxon>
        <taxon>Rhodanobacteraceae</taxon>
        <taxon>Rhodanobacter</taxon>
    </lineage>
</organism>
<dbReference type="SUPFAM" id="SSF55781">
    <property type="entry name" value="GAF domain-like"/>
    <property type="match status" value="2"/>
</dbReference>
<feature type="domain" description="GGDEF" evidence="2">
    <location>
        <begin position="533"/>
        <end position="666"/>
    </location>
</feature>
<dbReference type="NCBIfam" id="TIGR00254">
    <property type="entry name" value="GGDEF"/>
    <property type="match status" value="1"/>
</dbReference>
<dbReference type="Gene3D" id="3.30.70.270">
    <property type="match status" value="1"/>
</dbReference>
<sequence>MSPSSNVPTPAPKAVPIERFYSALASIGDLVASMPQPQALYAGIVDIFERHVGALLVIVGEIDYDAGVMLRRAPAQVSARKEDIYPESVPIAFARPSFWEGEIDVEANIADAPGREAMRPAYARHGIRSSAAVPVHCFGKIHTVLILRSSAPEFFMPELLQLLKRVALSMSHALEGDAQRTRLDQSLLAAERGQRALRLLSETLKVATHASMERDLLNDACGVVVDVGAYPVCWVGLLTSDHSQTLELHAHAGRGAESYQSLELRLADSGISTSVTAAVIQSGEPVVKLVSEGGEESWATRARQLGLAALLGLPLHLRGQVAGVIVVGAEAADRFSGAEIRVFEEIAKELSLGLEQLRASNAQEVAERQLKANLHRFQAILASRYAGVLVIDKTEHVQFCNATFCRMFDLAESPEQMIGLSSTQVGDKTRMAFADPERGIKRISSILECDEPVDAEEISISRGRTYLRSFAPLMLDDQPCGRVWHLIDITERKAQQAQLERLAYYDPTTELPNRPLFFELLERALGQAQRHRASLAVGVMDLDGFKPLADQHGHEAGNQVLRETANRIKSALNEGDVVARFGGDVFAVLLSDLGNQQDMLAVSGRILEAVRCPIPWHGESLHLSASLGWALYPQDDVDADTLVRHASLAMFVAKDRGRDRDQLYSPAIELAGMEQRSMKSRVADALDGGSLVLLYQPIVAIDAESTAPRVVGAEALLRLRDTESGLISPARFHHVLDDTRLARPIGRFVMDAALQTSEAWLQQGLRLPVAVNISTRHLMHPQFLADLDEVLSAHPTIDATLLGIEITETGPLLDLARARLVIDECRARRVNVSLDDFGTGSASLSHVQQMDVATLKIDKSFVRDILMEHRNIAIAAGILTTARILGITVIAEGVETEAQGETLISLGCRQLQGYAIAQPMPAEAIPAWMASWIPPASWRSETPAPEHHLLGEP</sequence>
<dbReference type="SMART" id="SM00065">
    <property type="entry name" value="GAF"/>
    <property type="match status" value="1"/>
</dbReference>
<dbReference type="Pfam" id="PF13185">
    <property type="entry name" value="GAF_2"/>
    <property type="match status" value="1"/>
</dbReference>
<dbReference type="SMART" id="SM00052">
    <property type="entry name" value="EAL"/>
    <property type="match status" value="1"/>
</dbReference>
<dbReference type="InterPro" id="IPR001633">
    <property type="entry name" value="EAL_dom"/>
</dbReference>
<dbReference type="InterPro" id="IPR043128">
    <property type="entry name" value="Rev_trsase/Diguanyl_cyclase"/>
</dbReference>
<dbReference type="EMBL" id="JBHSNG010000036">
    <property type="protein sequence ID" value="MFC5583173.1"/>
    <property type="molecule type" value="Genomic_DNA"/>
</dbReference>